<comment type="caution">
    <text evidence="2">The sequence shown here is derived from an EMBL/GenBank/DDBJ whole genome shotgun (WGS) entry which is preliminary data.</text>
</comment>
<evidence type="ECO:0000313" key="3">
    <source>
        <dbReference type="Proteomes" id="UP001597373"/>
    </source>
</evidence>
<dbReference type="InterPro" id="IPR002539">
    <property type="entry name" value="MaoC-like_dom"/>
</dbReference>
<dbReference type="RefSeq" id="WP_345099117.1">
    <property type="nucleotide sequence ID" value="NZ_BAABGS010000021.1"/>
</dbReference>
<proteinExistence type="predicted"/>
<organism evidence="2 3">
    <name type="scientific">Chelativorans composti</name>
    <dbReference type="NCBI Taxonomy" id="768533"/>
    <lineage>
        <taxon>Bacteria</taxon>
        <taxon>Pseudomonadati</taxon>
        <taxon>Pseudomonadota</taxon>
        <taxon>Alphaproteobacteria</taxon>
        <taxon>Hyphomicrobiales</taxon>
        <taxon>Phyllobacteriaceae</taxon>
        <taxon>Chelativorans</taxon>
    </lineage>
</organism>
<accession>A0ABW5DL30</accession>
<keyword evidence="3" id="KW-1185">Reference proteome</keyword>
<evidence type="ECO:0000313" key="2">
    <source>
        <dbReference type="EMBL" id="MFD2260256.1"/>
    </source>
</evidence>
<dbReference type="SUPFAM" id="SSF54637">
    <property type="entry name" value="Thioesterase/thiol ester dehydrase-isomerase"/>
    <property type="match status" value="1"/>
</dbReference>
<gene>
    <name evidence="2" type="ORF">ACFSMZ_10835</name>
</gene>
<reference evidence="3" key="1">
    <citation type="journal article" date="2019" name="Int. J. Syst. Evol. Microbiol.">
        <title>The Global Catalogue of Microorganisms (GCM) 10K type strain sequencing project: providing services to taxonomists for standard genome sequencing and annotation.</title>
        <authorList>
            <consortium name="The Broad Institute Genomics Platform"/>
            <consortium name="The Broad Institute Genome Sequencing Center for Infectious Disease"/>
            <person name="Wu L."/>
            <person name="Ma J."/>
        </authorList>
    </citation>
    <scope>NUCLEOTIDE SEQUENCE [LARGE SCALE GENOMIC DNA]</scope>
    <source>
        <strain evidence="3">KCTC 23707</strain>
    </source>
</reference>
<name>A0ABW5DL30_9HYPH</name>
<evidence type="ECO:0000259" key="1">
    <source>
        <dbReference type="Pfam" id="PF01575"/>
    </source>
</evidence>
<dbReference type="Gene3D" id="3.10.129.10">
    <property type="entry name" value="Hotdog Thioesterase"/>
    <property type="match status" value="1"/>
</dbReference>
<sequence length="160" mass="18317">MSQALDTYFRIGERIELGTHEFTADEIVEFAREFDPQDFHVDAEKAAHTLFGGLCASGWHTCAMWMRYNCAARERTIRIPWHGEGSEPEFGPSPGFRNLRWVKPVYAGDRITFFRTNIEYRPVRSRPGWIVLTLKGEAVNQNGDLVLEMENAVLVRASLP</sequence>
<dbReference type="EMBL" id="JBHUIR010000038">
    <property type="protein sequence ID" value="MFD2260256.1"/>
    <property type="molecule type" value="Genomic_DNA"/>
</dbReference>
<dbReference type="Proteomes" id="UP001597373">
    <property type="component" value="Unassembled WGS sequence"/>
</dbReference>
<dbReference type="Pfam" id="PF01575">
    <property type="entry name" value="MaoC_dehydratas"/>
    <property type="match status" value="1"/>
</dbReference>
<protein>
    <submittedName>
        <fullName evidence="2">MaoC family dehydratase</fullName>
    </submittedName>
</protein>
<dbReference type="InterPro" id="IPR029069">
    <property type="entry name" value="HotDog_dom_sf"/>
</dbReference>
<feature type="domain" description="MaoC-like" evidence="1">
    <location>
        <begin position="19"/>
        <end position="113"/>
    </location>
</feature>
<dbReference type="CDD" id="cd03454">
    <property type="entry name" value="YdeM"/>
    <property type="match status" value="1"/>
</dbReference>